<evidence type="ECO:0000259" key="5">
    <source>
        <dbReference type="SMART" id="SM01340"/>
    </source>
</evidence>
<dbReference type="Gene3D" id="3.30.230.10">
    <property type="match status" value="1"/>
</dbReference>
<dbReference type="AlphaFoldDB" id="A0A369JFU8"/>
<accession>A0A369JFU8</accession>
<evidence type="ECO:0000256" key="2">
    <source>
        <dbReference type="ARBA" id="ARBA00022763"/>
    </source>
</evidence>
<dbReference type="InterPro" id="IPR014790">
    <property type="entry name" value="MutL_C"/>
</dbReference>
<dbReference type="InterPro" id="IPR014762">
    <property type="entry name" value="DNA_mismatch_repair_CS"/>
</dbReference>
<dbReference type="Gene3D" id="3.30.565.10">
    <property type="entry name" value="Histidine kinase-like ATPase, C-terminal domain"/>
    <property type="match status" value="1"/>
</dbReference>
<dbReference type="GO" id="GO:0030983">
    <property type="term" value="F:mismatched DNA binding"/>
    <property type="evidence" value="ECO:0007669"/>
    <property type="project" value="InterPro"/>
</dbReference>
<dbReference type="STRING" id="39966.A0A369JFU8"/>
<dbReference type="InterPro" id="IPR014721">
    <property type="entry name" value="Ribsml_uS5_D2-typ_fold_subgr"/>
</dbReference>
<protein>
    <submittedName>
        <fullName evidence="6">DNA mismatch repair protein Mlh3</fullName>
    </submittedName>
</protein>
<dbReference type="InParanoid" id="A0A369JFU8"/>
<dbReference type="GO" id="GO:0061982">
    <property type="term" value="P:meiosis I cell cycle process"/>
    <property type="evidence" value="ECO:0007669"/>
    <property type="project" value="UniProtKB-ARBA"/>
</dbReference>
<dbReference type="InterPro" id="IPR013507">
    <property type="entry name" value="DNA_mismatch_S5_2-like"/>
</dbReference>
<dbReference type="GO" id="GO:0032300">
    <property type="term" value="C:mismatch repair complex"/>
    <property type="evidence" value="ECO:0007669"/>
    <property type="project" value="InterPro"/>
</dbReference>
<comment type="similarity">
    <text evidence="1">Belongs to the DNA mismatch repair MutL/HexB family.</text>
</comment>
<dbReference type="GO" id="GO:0005524">
    <property type="term" value="F:ATP binding"/>
    <property type="evidence" value="ECO:0007669"/>
    <property type="project" value="InterPro"/>
</dbReference>
<dbReference type="InterPro" id="IPR036890">
    <property type="entry name" value="HATPase_C_sf"/>
</dbReference>
<dbReference type="PANTHER" id="PTHR10073:SF47">
    <property type="entry name" value="DNA MISMATCH REPAIR PROTEIN MLH3"/>
    <property type="match status" value="1"/>
</dbReference>
<dbReference type="SMART" id="SM01340">
    <property type="entry name" value="DNA_mis_repair"/>
    <property type="match status" value="1"/>
</dbReference>
<sequence length="865" mass="95721">MPEAPIEKLDVPTRVKLRSSQILTSLPQIISELVQNSLDANASHIDIGVDCEEWLCWVKDDGTGISKDGLSLLGSGSEGGRYGSSKSYQGTVDALSTFGFRGEALASAADLSCLEIASRTVNARETWSIILKGGSNLYSGPAVRWRRESPGTVICIRDAFYNLPVRRLSHPTPARSFELIRQELETYALAFPNVAFTLENLSGEREAGPSKGRIVRIPKTSSTLAAFRNLYGRALTEHVEEIDLRSGELNLEGFISLNGAHSKAYQFLYVNRHPIARCDLHHIIDSALSSSTFAKNALDEAGETSLPRSNIRRSPRKVEKRAVYVLNLTIPSAEIDNCLEPAKAHMEFQNKNAIVTFLMTSIRSFLARHGFLAEDHTSTQRPGSARSSPSPRKRRKTSPKDDISDGEQVLSNFPNVKKTELAFLVFPADDENSEELTWTDGNTGQTFIVDSRTGNSHLRAESPRGSTDRIVEHRHPSSRRTIPCRGNSVCHVNAGNSDKVDPPDWLSRALQANRTYEVTESSVPKLNVSLGTEPGPSPGLRFPHTHSCDVSQRQLFSQYLQSNTVDAASSLLSHRFKKEDLRRARVINQVDNKFVACLIEGHSETEFEHQSTAPLPDPLGPSLILIDQHAADERVRVERFLKSICTGFLCGRKSDGDSVDGIQIKTLSPPLPLLLTLHEAQRLVGSVHIQEAFRDWGFRFTDLSSLKCKDPEDAQESCQGSGYTQVLVQSIPDIVSDKLLLGDELRDVVKAFLGQLEEDMPIRSQAVSHSPDSPDDEFSWLKALRWCPRGLLELINSKACRGAIMFNDTLSIAQCEDLVRQLSQTAFPFQCAHGRPSLVPLTSIDASATNSRRAFQWSRMGNCEV</sequence>
<feature type="region of interest" description="Disordered" evidence="3">
    <location>
        <begin position="373"/>
        <end position="409"/>
    </location>
</feature>
<feature type="compositionally biased region" description="Basic and acidic residues" evidence="3">
    <location>
        <begin position="458"/>
        <end position="475"/>
    </location>
</feature>
<dbReference type="Proteomes" id="UP000076154">
    <property type="component" value="Unassembled WGS sequence"/>
</dbReference>
<dbReference type="GO" id="GO:0016887">
    <property type="term" value="F:ATP hydrolysis activity"/>
    <property type="evidence" value="ECO:0007669"/>
    <property type="project" value="InterPro"/>
</dbReference>
<dbReference type="InterPro" id="IPR042120">
    <property type="entry name" value="MutL_C_dimsub"/>
</dbReference>
<dbReference type="InterPro" id="IPR038973">
    <property type="entry name" value="MutL/Mlh/Pms-like"/>
</dbReference>
<organism evidence="6 7">
    <name type="scientific">Hypsizygus marmoreus</name>
    <name type="common">White beech mushroom</name>
    <name type="synonym">Agaricus marmoreus</name>
    <dbReference type="NCBI Taxonomy" id="39966"/>
    <lineage>
        <taxon>Eukaryota</taxon>
        <taxon>Fungi</taxon>
        <taxon>Dikarya</taxon>
        <taxon>Basidiomycota</taxon>
        <taxon>Agaricomycotina</taxon>
        <taxon>Agaricomycetes</taxon>
        <taxon>Agaricomycetidae</taxon>
        <taxon>Agaricales</taxon>
        <taxon>Tricholomatineae</taxon>
        <taxon>Lyophyllaceae</taxon>
        <taxon>Hypsizygus</taxon>
    </lineage>
</organism>
<feature type="domain" description="MutL C-terminal dimerisation" evidence="4">
    <location>
        <begin position="586"/>
        <end position="810"/>
    </location>
</feature>
<dbReference type="GO" id="GO:0006298">
    <property type="term" value="P:mismatch repair"/>
    <property type="evidence" value="ECO:0007669"/>
    <property type="project" value="InterPro"/>
</dbReference>
<dbReference type="EMBL" id="LUEZ02000071">
    <property type="protein sequence ID" value="RDB20060.1"/>
    <property type="molecule type" value="Genomic_DNA"/>
</dbReference>
<proteinExistence type="inferred from homology"/>
<feature type="domain" description="DNA mismatch repair protein S5" evidence="5">
    <location>
        <begin position="227"/>
        <end position="367"/>
    </location>
</feature>
<feature type="region of interest" description="Disordered" evidence="3">
    <location>
        <begin position="454"/>
        <end position="483"/>
    </location>
</feature>
<dbReference type="PANTHER" id="PTHR10073">
    <property type="entry name" value="DNA MISMATCH REPAIR PROTEIN MLH, PMS, MUTL"/>
    <property type="match status" value="1"/>
</dbReference>
<keyword evidence="7" id="KW-1185">Reference proteome</keyword>
<dbReference type="InterPro" id="IPR020568">
    <property type="entry name" value="Ribosomal_Su5_D2-typ_SF"/>
</dbReference>
<feature type="compositionally biased region" description="Low complexity" evidence="3">
    <location>
        <begin position="381"/>
        <end position="390"/>
    </location>
</feature>
<dbReference type="Pfam" id="PF13589">
    <property type="entry name" value="HATPase_c_3"/>
    <property type="match status" value="1"/>
</dbReference>
<gene>
    <name evidence="6" type="primary">MLH3</name>
    <name evidence="6" type="ORF">Hypma_012803</name>
</gene>
<evidence type="ECO:0000256" key="3">
    <source>
        <dbReference type="SAM" id="MobiDB-lite"/>
    </source>
</evidence>
<reference evidence="6" key="1">
    <citation type="submission" date="2018-04" db="EMBL/GenBank/DDBJ databases">
        <title>Whole genome sequencing of Hypsizygus marmoreus.</title>
        <authorList>
            <person name="Choi I.-G."/>
            <person name="Min B."/>
            <person name="Kim J.-G."/>
            <person name="Kim S."/>
            <person name="Oh Y.-L."/>
            <person name="Kong W.-S."/>
            <person name="Park H."/>
            <person name="Jeong J."/>
            <person name="Song E.-S."/>
        </authorList>
    </citation>
    <scope>NUCLEOTIDE SEQUENCE [LARGE SCALE GENOMIC DNA]</scope>
    <source>
        <strain evidence="6">51987-8</strain>
    </source>
</reference>
<dbReference type="SUPFAM" id="SSF55874">
    <property type="entry name" value="ATPase domain of HSP90 chaperone/DNA topoisomerase II/histidine kinase"/>
    <property type="match status" value="1"/>
</dbReference>
<dbReference type="Gene3D" id="3.30.1540.20">
    <property type="entry name" value="MutL, C-terminal domain, dimerisation subdomain"/>
    <property type="match status" value="2"/>
</dbReference>
<dbReference type="SUPFAM" id="SSF54211">
    <property type="entry name" value="Ribosomal protein S5 domain 2-like"/>
    <property type="match status" value="1"/>
</dbReference>
<keyword evidence="2" id="KW-0227">DNA damage</keyword>
<dbReference type="OrthoDB" id="429932at2759"/>
<evidence type="ECO:0000313" key="7">
    <source>
        <dbReference type="Proteomes" id="UP000076154"/>
    </source>
</evidence>
<evidence type="ECO:0000259" key="4">
    <source>
        <dbReference type="SMART" id="SM00853"/>
    </source>
</evidence>
<evidence type="ECO:0000313" key="6">
    <source>
        <dbReference type="EMBL" id="RDB20060.1"/>
    </source>
</evidence>
<dbReference type="SUPFAM" id="SSF118116">
    <property type="entry name" value="DNA mismatch repair protein MutL"/>
    <property type="match status" value="1"/>
</dbReference>
<evidence type="ECO:0000256" key="1">
    <source>
        <dbReference type="ARBA" id="ARBA00006082"/>
    </source>
</evidence>
<dbReference type="PROSITE" id="PS00058">
    <property type="entry name" value="DNA_MISMATCH_REPAIR_1"/>
    <property type="match status" value="1"/>
</dbReference>
<name>A0A369JFU8_HYPMA</name>
<dbReference type="InterPro" id="IPR037198">
    <property type="entry name" value="MutL_C_sf"/>
</dbReference>
<dbReference type="SMART" id="SM00853">
    <property type="entry name" value="MutL_C"/>
    <property type="match status" value="1"/>
</dbReference>
<comment type="caution">
    <text evidence="6">The sequence shown here is derived from an EMBL/GenBank/DDBJ whole genome shotgun (WGS) entry which is preliminary data.</text>
</comment>
<dbReference type="GO" id="GO:0140664">
    <property type="term" value="F:ATP-dependent DNA damage sensor activity"/>
    <property type="evidence" value="ECO:0007669"/>
    <property type="project" value="InterPro"/>
</dbReference>